<keyword evidence="9" id="KW-1185">Reference proteome</keyword>
<keyword evidence="2" id="KW-1003">Cell membrane</keyword>
<dbReference type="RefSeq" id="WP_094077071.1">
    <property type="nucleotide sequence ID" value="NZ_NBYO01000002.1"/>
</dbReference>
<dbReference type="Pfam" id="PF07690">
    <property type="entry name" value="MFS_1"/>
    <property type="match status" value="1"/>
</dbReference>
<comment type="caution">
    <text evidence="8">The sequence shown here is derived from an EMBL/GenBank/DDBJ whole genome shotgun (WGS) entry which is preliminary data.</text>
</comment>
<evidence type="ECO:0000256" key="3">
    <source>
        <dbReference type="ARBA" id="ARBA00022692"/>
    </source>
</evidence>
<comment type="subcellular location">
    <subcellularLocation>
        <location evidence="1">Cell membrane</location>
        <topology evidence="1">Multi-pass membrane protein</topology>
    </subcellularLocation>
</comment>
<dbReference type="Gene3D" id="1.20.1250.20">
    <property type="entry name" value="MFS general substrate transporter like domains"/>
    <property type="match status" value="2"/>
</dbReference>
<dbReference type="EMBL" id="NBYO01000002">
    <property type="protein sequence ID" value="OXT00246.1"/>
    <property type="molecule type" value="Genomic_DNA"/>
</dbReference>
<feature type="transmembrane region" description="Helical" evidence="6">
    <location>
        <begin position="155"/>
        <end position="178"/>
    </location>
</feature>
<dbReference type="PROSITE" id="PS50850">
    <property type="entry name" value="MFS"/>
    <property type="match status" value="1"/>
</dbReference>
<dbReference type="GO" id="GO:0005886">
    <property type="term" value="C:plasma membrane"/>
    <property type="evidence" value="ECO:0007669"/>
    <property type="project" value="UniProtKB-SubCell"/>
</dbReference>
<evidence type="ECO:0000256" key="2">
    <source>
        <dbReference type="ARBA" id="ARBA00022475"/>
    </source>
</evidence>
<feature type="transmembrane region" description="Helical" evidence="6">
    <location>
        <begin position="38"/>
        <end position="61"/>
    </location>
</feature>
<evidence type="ECO:0000313" key="9">
    <source>
        <dbReference type="Proteomes" id="UP000215405"/>
    </source>
</evidence>
<dbReference type="GO" id="GO:0022857">
    <property type="term" value="F:transmembrane transporter activity"/>
    <property type="evidence" value="ECO:0007669"/>
    <property type="project" value="InterPro"/>
</dbReference>
<feature type="transmembrane region" description="Helical" evidence="6">
    <location>
        <begin position="95"/>
        <end position="118"/>
    </location>
</feature>
<evidence type="ECO:0000259" key="7">
    <source>
        <dbReference type="PROSITE" id="PS50850"/>
    </source>
</evidence>
<dbReference type="InterPro" id="IPR050189">
    <property type="entry name" value="MFS_Efflux_Transporters"/>
</dbReference>
<feature type="transmembrane region" description="Helical" evidence="6">
    <location>
        <begin position="328"/>
        <end position="347"/>
    </location>
</feature>
<protein>
    <submittedName>
        <fullName evidence="8">MFS transporter</fullName>
    </submittedName>
</protein>
<keyword evidence="4 6" id="KW-1133">Transmembrane helix</keyword>
<evidence type="ECO:0000256" key="1">
    <source>
        <dbReference type="ARBA" id="ARBA00004651"/>
    </source>
</evidence>
<sequence length="393" mass="40747">MLDLAVLGAAYVLSQFYRSFLAVLVPALKSDLGATDSALSVAAGAFFVIFALSQFGVGVALDRYGPRRTASSLLLLAGGGGAILFALASKPFMIVIAMGLLGLGCAPVLMATTVLFARRFDPARLALLLGVFIGVGSAGNIVGTTPLALAAEAYGWRQVMGGLAAVTVATAILTFVLVRDPPRLSGSSPSDGFLGTLRLLRIKALWPVLLMAAVVYSPAANIRGLWAGPYLAERFEADAVLIGHVTLAMAIAMVIGSIAYGPLDTLFRTRKWVVFGGNLAVLAALLALIVLPGVSLLTTLVLFVTVGLFGAAYGVVMAHGRAFVPVELTGRGVTLINFFSIGGAGVFQWLSGGIAAAAPADIRYETVFGFYAFILAVGLSIYLFARDAGPRKG</sequence>
<feature type="transmembrane region" description="Helical" evidence="6">
    <location>
        <begin position="239"/>
        <end position="260"/>
    </location>
</feature>
<feature type="transmembrane region" description="Helical" evidence="6">
    <location>
        <begin position="367"/>
        <end position="385"/>
    </location>
</feature>
<reference evidence="9" key="1">
    <citation type="journal article" date="2017" name="Int. J. Syst. Evol. Microbiol.">
        <title>Notoacmeibacter marinus gen. nov., sp. nov., isolated from the gut of a limpet and proposal of Notoacmeibacteraceae fam. nov. in the order Rhizobiales of the class Alphaproteobacteria.</title>
        <authorList>
            <person name="Huang Z."/>
            <person name="Guo F."/>
            <person name="Lai Q."/>
        </authorList>
    </citation>
    <scope>NUCLEOTIDE SEQUENCE [LARGE SCALE GENOMIC DNA]</scope>
    <source>
        <strain evidence="9">XMTR2A4</strain>
    </source>
</reference>
<dbReference type="Proteomes" id="UP000215405">
    <property type="component" value="Unassembled WGS sequence"/>
</dbReference>
<feature type="transmembrane region" description="Helical" evidence="6">
    <location>
        <begin position="73"/>
        <end position="89"/>
    </location>
</feature>
<gene>
    <name evidence="8" type="ORF">B7H23_08740</name>
</gene>
<feature type="transmembrane region" description="Helical" evidence="6">
    <location>
        <begin position="297"/>
        <end position="316"/>
    </location>
</feature>
<dbReference type="PANTHER" id="PTHR43124:SF3">
    <property type="entry name" value="CHLORAMPHENICOL EFFLUX PUMP RV0191"/>
    <property type="match status" value="1"/>
</dbReference>
<name>A0A231UY50_9HYPH</name>
<feature type="transmembrane region" description="Helical" evidence="6">
    <location>
        <begin position="125"/>
        <end position="149"/>
    </location>
</feature>
<evidence type="ECO:0000256" key="4">
    <source>
        <dbReference type="ARBA" id="ARBA00022989"/>
    </source>
</evidence>
<dbReference type="InterPro" id="IPR020846">
    <property type="entry name" value="MFS_dom"/>
</dbReference>
<dbReference type="SUPFAM" id="SSF103473">
    <property type="entry name" value="MFS general substrate transporter"/>
    <property type="match status" value="1"/>
</dbReference>
<evidence type="ECO:0000256" key="5">
    <source>
        <dbReference type="ARBA" id="ARBA00023136"/>
    </source>
</evidence>
<proteinExistence type="predicted"/>
<accession>A0A231UY50</accession>
<keyword evidence="5 6" id="KW-0472">Membrane</keyword>
<evidence type="ECO:0000313" key="8">
    <source>
        <dbReference type="EMBL" id="OXT00246.1"/>
    </source>
</evidence>
<dbReference type="InterPro" id="IPR036259">
    <property type="entry name" value="MFS_trans_sf"/>
</dbReference>
<dbReference type="AlphaFoldDB" id="A0A231UY50"/>
<dbReference type="PANTHER" id="PTHR43124">
    <property type="entry name" value="PURINE EFFLUX PUMP PBUE"/>
    <property type="match status" value="1"/>
</dbReference>
<evidence type="ECO:0000256" key="6">
    <source>
        <dbReference type="SAM" id="Phobius"/>
    </source>
</evidence>
<feature type="domain" description="Major facilitator superfamily (MFS) profile" evidence="7">
    <location>
        <begin position="1"/>
        <end position="390"/>
    </location>
</feature>
<organism evidence="8 9">
    <name type="scientific">Notoacmeibacter marinus</name>
    <dbReference type="NCBI Taxonomy" id="1876515"/>
    <lineage>
        <taxon>Bacteria</taxon>
        <taxon>Pseudomonadati</taxon>
        <taxon>Pseudomonadota</taxon>
        <taxon>Alphaproteobacteria</taxon>
        <taxon>Hyphomicrobiales</taxon>
        <taxon>Notoacmeibacteraceae</taxon>
        <taxon>Notoacmeibacter</taxon>
    </lineage>
</organism>
<dbReference type="InterPro" id="IPR011701">
    <property type="entry name" value="MFS"/>
</dbReference>
<feature type="transmembrane region" description="Helical" evidence="6">
    <location>
        <begin position="272"/>
        <end position="291"/>
    </location>
</feature>
<feature type="transmembrane region" description="Helical" evidence="6">
    <location>
        <begin position="199"/>
        <end position="219"/>
    </location>
</feature>
<keyword evidence="3 6" id="KW-0812">Transmembrane</keyword>